<accession>A0ABW4Q2Q3</accession>
<evidence type="ECO:0008006" key="3">
    <source>
        <dbReference type="Google" id="ProtNLM"/>
    </source>
</evidence>
<proteinExistence type="predicted"/>
<sequence>MTALAISPRMSPGTTLDQDLLVPELAGQLRSEPGLQEKINQMQGSRLGSRRLPTIPALGRILPGGGLMAGAAYSVENSTTLAMALLAGPSGSGAWCSVIGIPDFNVEAAANLGIDLDRLILIPHLDGQWLTVTAAMVDVVSIIVTRAPATITSTDAARLRARLRQRGAALITIGAWPQSEAVLSVSDNQWGGLGTGSGHLQTRRLKVTAKGNNGRSRSSELSLTELQQRTWPQLNTADSRTIDQRFVPQVVGA</sequence>
<protein>
    <recommendedName>
        <fullName evidence="3">Protein ImuA</fullName>
    </recommendedName>
</protein>
<comment type="caution">
    <text evidence="1">The sequence shown here is derived from an EMBL/GenBank/DDBJ whole genome shotgun (WGS) entry which is preliminary data.</text>
</comment>
<reference evidence="2" key="1">
    <citation type="journal article" date="2019" name="Int. J. Syst. Evol. Microbiol.">
        <title>The Global Catalogue of Microorganisms (GCM) 10K type strain sequencing project: providing services to taxonomists for standard genome sequencing and annotation.</title>
        <authorList>
            <consortium name="The Broad Institute Genomics Platform"/>
            <consortium name="The Broad Institute Genome Sequencing Center for Infectious Disease"/>
            <person name="Wu L."/>
            <person name="Ma J."/>
        </authorList>
    </citation>
    <scope>NUCLEOTIDE SEQUENCE [LARGE SCALE GENOMIC DNA]</scope>
    <source>
        <strain evidence="2">JCM 11496</strain>
    </source>
</reference>
<evidence type="ECO:0000313" key="2">
    <source>
        <dbReference type="Proteomes" id="UP001597307"/>
    </source>
</evidence>
<dbReference type="Proteomes" id="UP001597307">
    <property type="component" value="Unassembled WGS sequence"/>
</dbReference>
<keyword evidence="2" id="KW-1185">Reference proteome</keyword>
<name>A0ABW4Q2Q3_9MICC</name>
<evidence type="ECO:0000313" key="1">
    <source>
        <dbReference type="EMBL" id="MFD1845509.1"/>
    </source>
</evidence>
<dbReference type="EMBL" id="JBHUGA010000006">
    <property type="protein sequence ID" value="MFD1845509.1"/>
    <property type="molecule type" value="Genomic_DNA"/>
</dbReference>
<dbReference type="RefSeq" id="WP_343877747.1">
    <property type="nucleotide sequence ID" value="NZ_BAAAIJ010000007.1"/>
</dbReference>
<organism evidence="1 2">
    <name type="scientific">Arthrobacter flavus</name>
    <dbReference type="NCBI Taxonomy" id="95172"/>
    <lineage>
        <taxon>Bacteria</taxon>
        <taxon>Bacillati</taxon>
        <taxon>Actinomycetota</taxon>
        <taxon>Actinomycetes</taxon>
        <taxon>Micrococcales</taxon>
        <taxon>Micrococcaceae</taxon>
        <taxon>Arthrobacter</taxon>
    </lineage>
</organism>
<gene>
    <name evidence="1" type="ORF">ACFSFX_02725</name>
</gene>